<feature type="transmembrane region" description="Helical" evidence="8">
    <location>
        <begin position="147"/>
        <end position="166"/>
    </location>
</feature>
<name>A0ABW5ITL0_9FLAO</name>
<dbReference type="EMBL" id="JBHULT010000005">
    <property type="protein sequence ID" value="MFD2516437.1"/>
    <property type="molecule type" value="Genomic_DNA"/>
</dbReference>
<evidence type="ECO:0000256" key="3">
    <source>
        <dbReference type="ARBA" id="ARBA00022448"/>
    </source>
</evidence>
<feature type="transmembrane region" description="Helical" evidence="8">
    <location>
        <begin position="178"/>
        <end position="200"/>
    </location>
</feature>
<keyword evidence="3 8" id="KW-0813">Transport</keyword>
<gene>
    <name evidence="9" type="ORF">ACFSTG_00875</name>
</gene>
<keyword evidence="6 8" id="KW-1133">Transmembrane helix</keyword>
<evidence type="ECO:0000313" key="10">
    <source>
        <dbReference type="Proteomes" id="UP001597468"/>
    </source>
</evidence>
<feature type="transmembrane region" description="Helical" evidence="8">
    <location>
        <begin position="336"/>
        <end position="356"/>
    </location>
</feature>
<keyword evidence="10" id="KW-1185">Reference proteome</keyword>
<sequence>MVYFLSLLPILILIIFSITKGVKEAVMVGFAITSVLFFYWEASFSHFLGSMGVAFLTTVNILMIVFGALFLYNIMQGAGLISQISHSLDNLHPSKEIRFFLLAICLTAFFEGVAGFGTPGAIVPLLLIAMGFNAVLSVAVVLLFDGLFAIFGAVGTPIITGLQLPLGLTQAQVQQIGFTAAVIGVIVQFFILFAIFRMFAQMQNPVQHKGKILLLFTFFALPFCLFAWLVPDLATVLAALVMLILSIFYLKGAEGKINLRPWLPYGILAILLLLPKLFNPLNRWIGWDLAFSDMFASGLNASIRPLQSPLIPFIIVGIGVALYKKSKSFYLVESSVKLWKVFVVLFPSVAIAQLMINSGVQQPSMVDNIADLLSNLGNGYTLLSPLLGIIGAFITGSTTISNVVFGPSQLEAARLLNLDPNLILSLQLNGAGIGNAICLFNIIAAASVANLTNYKEVLVRNMAPALLAGLIAGFLGWCIIEIL</sequence>
<evidence type="ECO:0000256" key="8">
    <source>
        <dbReference type="RuleBase" id="RU365092"/>
    </source>
</evidence>
<protein>
    <recommendedName>
        <fullName evidence="8">L-lactate permease</fullName>
    </recommendedName>
</protein>
<feature type="transmembrane region" description="Helical" evidence="8">
    <location>
        <begin position="426"/>
        <end position="449"/>
    </location>
</feature>
<comment type="similarity">
    <text evidence="2 8">Belongs to the lactate permease family.</text>
</comment>
<feature type="transmembrane region" description="Helical" evidence="8">
    <location>
        <begin position="262"/>
        <end position="278"/>
    </location>
</feature>
<feature type="transmembrane region" description="Helical" evidence="8">
    <location>
        <begin position="96"/>
        <end position="116"/>
    </location>
</feature>
<evidence type="ECO:0000256" key="5">
    <source>
        <dbReference type="ARBA" id="ARBA00022692"/>
    </source>
</evidence>
<keyword evidence="4 8" id="KW-1003">Cell membrane</keyword>
<dbReference type="Pfam" id="PF02652">
    <property type="entry name" value="Lactate_perm"/>
    <property type="match status" value="2"/>
</dbReference>
<organism evidence="9 10">
    <name type="scientific">Salinimicrobium flavum</name>
    <dbReference type="NCBI Taxonomy" id="1737065"/>
    <lineage>
        <taxon>Bacteria</taxon>
        <taxon>Pseudomonadati</taxon>
        <taxon>Bacteroidota</taxon>
        <taxon>Flavobacteriia</taxon>
        <taxon>Flavobacteriales</taxon>
        <taxon>Flavobacteriaceae</taxon>
        <taxon>Salinimicrobium</taxon>
    </lineage>
</organism>
<evidence type="ECO:0000313" key="9">
    <source>
        <dbReference type="EMBL" id="MFD2516437.1"/>
    </source>
</evidence>
<feature type="transmembrane region" description="Helical" evidence="8">
    <location>
        <begin position="306"/>
        <end position="324"/>
    </location>
</feature>
<feature type="transmembrane region" description="Helical" evidence="8">
    <location>
        <begin position="45"/>
        <end position="75"/>
    </location>
</feature>
<feature type="transmembrane region" description="Helical" evidence="8">
    <location>
        <begin position="382"/>
        <end position="405"/>
    </location>
</feature>
<feature type="transmembrane region" description="Helical" evidence="8">
    <location>
        <begin position="122"/>
        <end position="142"/>
    </location>
</feature>
<evidence type="ECO:0000256" key="4">
    <source>
        <dbReference type="ARBA" id="ARBA00022475"/>
    </source>
</evidence>
<feature type="transmembrane region" description="Helical" evidence="8">
    <location>
        <begin position="212"/>
        <end position="228"/>
    </location>
</feature>
<evidence type="ECO:0000256" key="7">
    <source>
        <dbReference type="ARBA" id="ARBA00023136"/>
    </source>
</evidence>
<dbReference type="Proteomes" id="UP001597468">
    <property type="component" value="Unassembled WGS sequence"/>
</dbReference>
<feature type="transmembrane region" description="Helical" evidence="8">
    <location>
        <begin position="234"/>
        <end position="250"/>
    </location>
</feature>
<dbReference type="PANTHER" id="PTHR30003">
    <property type="entry name" value="L-LACTATE PERMEASE"/>
    <property type="match status" value="1"/>
</dbReference>
<dbReference type="PANTHER" id="PTHR30003:SF0">
    <property type="entry name" value="GLYCOLATE PERMEASE GLCA-RELATED"/>
    <property type="match status" value="1"/>
</dbReference>
<keyword evidence="7 8" id="KW-0472">Membrane</keyword>
<comment type="subcellular location">
    <subcellularLocation>
        <location evidence="1 8">Cell membrane</location>
        <topology evidence="1 8">Multi-pass membrane protein</topology>
    </subcellularLocation>
</comment>
<evidence type="ECO:0000256" key="6">
    <source>
        <dbReference type="ARBA" id="ARBA00022989"/>
    </source>
</evidence>
<dbReference type="RefSeq" id="WP_380747529.1">
    <property type="nucleotide sequence ID" value="NZ_JBHULT010000005.1"/>
</dbReference>
<feature type="transmembrane region" description="Helical" evidence="8">
    <location>
        <begin position="461"/>
        <end position="480"/>
    </location>
</feature>
<evidence type="ECO:0000256" key="1">
    <source>
        <dbReference type="ARBA" id="ARBA00004651"/>
    </source>
</evidence>
<proteinExistence type="inferred from homology"/>
<dbReference type="InterPro" id="IPR003804">
    <property type="entry name" value="Lactate_perm"/>
</dbReference>
<keyword evidence="5 8" id="KW-0812">Transmembrane</keyword>
<comment type="function">
    <text evidence="8">Uptake of L-lactate across the membrane. Can also transport D-lactate and glycolate.</text>
</comment>
<reference evidence="10" key="1">
    <citation type="journal article" date="2019" name="Int. J. Syst. Evol. Microbiol.">
        <title>The Global Catalogue of Microorganisms (GCM) 10K type strain sequencing project: providing services to taxonomists for standard genome sequencing and annotation.</title>
        <authorList>
            <consortium name="The Broad Institute Genomics Platform"/>
            <consortium name="The Broad Institute Genome Sequencing Center for Infectious Disease"/>
            <person name="Wu L."/>
            <person name="Ma J."/>
        </authorList>
    </citation>
    <scope>NUCLEOTIDE SEQUENCE [LARGE SCALE GENOMIC DNA]</scope>
    <source>
        <strain evidence="10">KCTC 42585</strain>
    </source>
</reference>
<evidence type="ECO:0000256" key="2">
    <source>
        <dbReference type="ARBA" id="ARBA00010100"/>
    </source>
</evidence>
<accession>A0ABW5ITL0</accession>
<comment type="caution">
    <text evidence="9">The sequence shown here is derived from an EMBL/GenBank/DDBJ whole genome shotgun (WGS) entry which is preliminary data.</text>
</comment>